<sequence length="682" mass="75985">MHAELALRKAIGALSSNQVKDCSSNIHHCGGTGGCGGSTSELAYDWIVKNGVALDDVYHGDKDHDEKCTQTPAYLKVGGFQPLPTNKLQPLMAALTTKGPVVVSIDAAGWNFYGGGVFDTCDRNAVVNHAVVLVGFGHDNEQNKVGVTVKIALAAALRDEFMFADAHCYFDQSIPFVYDATSSGPPEDYWLIRNSWGDGWGEGGFIRLLRHSGDQGDAGYCGIDSKPQDVNQIASDFRMDTVIAQMKDVKTLIGHLQQQEKDLSRKFFQERRATTGNSPELMYEAVHVAQVLHWSISVMDKDHLLYAWRGIFSFFLCFLIGYFGFGKFIPPRQPAIAATAPLLLSMYVGSALVNDLNRIQGLMLGNVLARLLRGFVDSCNIEDLALHSLMTFLWTFGGLFVSFQSRAFSTVGVLAAAFGASTLLDVSCNHPNRIDKRDTFDGLTMNCVAVLVTMITDFLFHSNRASDLAFQKLDQCWDEILQSYKNLLDPNCSEVQFHSQTARKLLLQAQHMGDEADLEPRFWRTRWHHNLFMRALTKTEYMAIALAALESAVAEHGRAGEKKFPTFVKLAELSTKTGTYGMFGDEKTVILLRKFVAVKKLLKIFVHETDSTHQYFSEQKAVEDEFMKETVPLFFGLDDDEPEDRLSHDEMAHVSVVVAGIHRTTALLRSVQHMILSSRWES</sequence>
<keyword evidence="3" id="KW-1015">Disulfide bond</keyword>
<accession>A0ABP0KNY9</accession>
<dbReference type="SMART" id="SM00645">
    <property type="entry name" value="Pept_C1"/>
    <property type="match status" value="1"/>
</dbReference>
<dbReference type="InterPro" id="IPR025660">
    <property type="entry name" value="Pept_his_AS"/>
</dbReference>
<evidence type="ECO:0000256" key="1">
    <source>
        <dbReference type="ARBA" id="ARBA00008455"/>
    </source>
</evidence>
<dbReference type="PROSITE" id="PS00640">
    <property type="entry name" value="THIOL_PROTEASE_ASN"/>
    <property type="match status" value="1"/>
</dbReference>
<evidence type="ECO:0000256" key="3">
    <source>
        <dbReference type="ARBA" id="ARBA00023157"/>
    </source>
</evidence>
<comment type="caution">
    <text evidence="6">The sequence shown here is derived from an EMBL/GenBank/DDBJ whole genome shotgun (WGS) entry which is preliminary data.</text>
</comment>
<dbReference type="InterPro" id="IPR025661">
    <property type="entry name" value="Pept_asp_AS"/>
</dbReference>
<dbReference type="PANTHER" id="PTHR12411">
    <property type="entry name" value="CYSTEINE PROTEASE FAMILY C1-RELATED"/>
    <property type="match status" value="1"/>
</dbReference>
<feature type="transmembrane region" description="Helical" evidence="4">
    <location>
        <begin position="335"/>
        <end position="353"/>
    </location>
</feature>
<dbReference type="PROSITE" id="PS00639">
    <property type="entry name" value="THIOL_PROTEASE_HIS"/>
    <property type="match status" value="1"/>
</dbReference>
<feature type="transmembrane region" description="Helical" evidence="4">
    <location>
        <begin position="440"/>
        <end position="460"/>
    </location>
</feature>
<evidence type="ECO:0000259" key="5">
    <source>
        <dbReference type="SMART" id="SM00645"/>
    </source>
</evidence>
<keyword evidence="7" id="KW-1185">Reference proteome</keyword>
<reference evidence="6 7" key="1">
    <citation type="submission" date="2024-02" db="EMBL/GenBank/DDBJ databases">
        <authorList>
            <person name="Chen Y."/>
            <person name="Shah S."/>
            <person name="Dougan E. K."/>
            <person name="Thang M."/>
            <person name="Chan C."/>
        </authorList>
    </citation>
    <scope>NUCLEOTIDE SEQUENCE [LARGE SCALE GENOMIC DNA]</scope>
</reference>
<gene>
    <name evidence="6" type="ORF">CCMP2556_LOCUS17087</name>
</gene>
<dbReference type="SUPFAM" id="SSF54001">
    <property type="entry name" value="Cysteine proteinases"/>
    <property type="match status" value="1"/>
</dbReference>
<dbReference type="Gene3D" id="3.90.70.10">
    <property type="entry name" value="Cysteine proteinases"/>
    <property type="match status" value="1"/>
</dbReference>
<proteinExistence type="inferred from homology"/>
<feature type="transmembrane region" description="Helical" evidence="4">
    <location>
        <begin position="305"/>
        <end position="323"/>
    </location>
</feature>
<organism evidence="6 7">
    <name type="scientific">Durusdinium trenchii</name>
    <dbReference type="NCBI Taxonomy" id="1381693"/>
    <lineage>
        <taxon>Eukaryota</taxon>
        <taxon>Sar</taxon>
        <taxon>Alveolata</taxon>
        <taxon>Dinophyceae</taxon>
        <taxon>Suessiales</taxon>
        <taxon>Symbiodiniaceae</taxon>
        <taxon>Durusdinium</taxon>
    </lineage>
</organism>
<dbReference type="InterPro" id="IPR000668">
    <property type="entry name" value="Peptidase_C1A_C"/>
</dbReference>
<feature type="transmembrane region" description="Helical" evidence="4">
    <location>
        <begin position="383"/>
        <end position="401"/>
    </location>
</feature>
<keyword evidence="4" id="KW-0472">Membrane</keyword>
<evidence type="ECO:0000256" key="4">
    <source>
        <dbReference type="SAM" id="Phobius"/>
    </source>
</evidence>
<protein>
    <recommendedName>
        <fullName evidence="5">Peptidase C1A papain C-terminal domain-containing protein</fullName>
    </recommendedName>
</protein>
<dbReference type="InterPro" id="IPR013128">
    <property type="entry name" value="Peptidase_C1A"/>
</dbReference>
<dbReference type="InterPro" id="IPR038765">
    <property type="entry name" value="Papain-like_cys_pep_sf"/>
</dbReference>
<evidence type="ECO:0000313" key="6">
    <source>
        <dbReference type="EMBL" id="CAK9028403.1"/>
    </source>
</evidence>
<evidence type="ECO:0000313" key="7">
    <source>
        <dbReference type="Proteomes" id="UP001642484"/>
    </source>
</evidence>
<keyword evidence="4" id="KW-1133">Transmembrane helix</keyword>
<feature type="transmembrane region" description="Helical" evidence="4">
    <location>
        <begin position="407"/>
        <end position="428"/>
    </location>
</feature>
<dbReference type="Proteomes" id="UP001642484">
    <property type="component" value="Unassembled WGS sequence"/>
</dbReference>
<keyword evidence="2" id="KW-0865">Zymogen</keyword>
<evidence type="ECO:0000256" key="2">
    <source>
        <dbReference type="ARBA" id="ARBA00023145"/>
    </source>
</evidence>
<comment type="similarity">
    <text evidence="1">Belongs to the peptidase C1 family.</text>
</comment>
<feature type="domain" description="Peptidase C1A papain C-terminal" evidence="5">
    <location>
        <begin position="1"/>
        <end position="231"/>
    </location>
</feature>
<keyword evidence="4" id="KW-0812">Transmembrane</keyword>
<dbReference type="Pfam" id="PF00112">
    <property type="entry name" value="Peptidase_C1"/>
    <property type="match status" value="1"/>
</dbReference>
<dbReference type="EMBL" id="CAXAMN010009358">
    <property type="protein sequence ID" value="CAK9028403.1"/>
    <property type="molecule type" value="Genomic_DNA"/>
</dbReference>
<name>A0ABP0KNY9_9DINO</name>